<dbReference type="Pfam" id="PF07992">
    <property type="entry name" value="Pyr_redox_2"/>
    <property type="match status" value="1"/>
</dbReference>
<sequence length="393" mass="40802">MADLDVDLLVIGSGPAAVAALGAFRAARPDGVVALVTDDDRPPYDRPPLSKDFLRGETDEGDLLTAPATAYATDLHLDLRLRTRVDALDAAQRLARTADATVRYGTALLATGSEPVRLPVPGGDRVRTRYLRSAHDGRALRDAAAGAGSAVVIGSGLIGCEAAVSLALRGLRVTVVGREDVPQAARLGDEVGGRLLGWLREAGVDVRGGAGVSAIEHGDAGSRVRSTTAPRSRATSCWRRPGWRSAASLAAMAGAAMHGHRVVTDASMRTSLPHLLAAGDVAHALNTAAGRHLSVEHWGDAEGMGEVAGSTAAGGTSTWDAVPGFWSEIGERVLQQHAWGDGHDEIRFVGHGGDAFAAWYGRAGRTVGVVTHAADDEYERGEALVRDGAPLPG</sequence>
<dbReference type="Proteomes" id="UP001157017">
    <property type="component" value="Unassembled WGS sequence"/>
</dbReference>
<accession>A0ABQ6JPW3</accession>
<dbReference type="SUPFAM" id="SSF51905">
    <property type="entry name" value="FAD/NAD(P)-binding domain"/>
    <property type="match status" value="2"/>
</dbReference>
<dbReference type="PANTHER" id="PTHR43557">
    <property type="entry name" value="APOPTOSIS-INDUCING FACTOR 1"/>
    <property type="match status" value="1"/>
</dbReference>
<keyword evidence="4" id="KW-0560">Oxidoreductase</keyword>
<dbReference type="Gene3D" id="3.30.390.30">
    <property type="match status" value="1"/>
</dbReference>
<reference evidence="7" key="1">
    <citation type="journal article" date="2019" name="Int. J. Syst. Evol. Microbiol.">
        <title>The Global Catalogue of Microorganisms (GCM) 10K type strain sequencing project: providing services to taxonomists for standard genome sequencing and annotation.</title>
        <authorList>
            <consortium name="The Broad Institute Genomics Platform"/>
            <consortium name="The Broad Institute Genome Sequencing Center for Infectious Disease"/>
            <person name="Wu L."/>
            <person name="Ma J."/>
        </authorList>
    </citation>
    <scope>NUCLEOTIDE SEQUENCE [LARGE SCALE GENOMIC DNA]</scope>
    <source>
        <strain evidence="7">NBRC 108730</strain>
    </source>
</reference>
<feature type="domain" description="FAD/NAD(P)-binding" evidence="5">
    <location>
        <begin position="7"/>
        <end position="301"/>
    </location>
</feature>
<gene>
    <name evidence="6" type="ORF">GCM10025868_45500</name>
</gene>
<comment type="cofactor">
    <cofactor evidence="1">
        <name>FAD</name>
        <dbReference type="ChEBI" id="CHEBI:57692"/>
    </cofactor>
</comment>
<protein>
    <submittedName>
        <fullName evidence="6">Reductase</fullName>
    </submittedName>
</protein>
<dbReference type="InterPro" id="IPR023753">
    <property type="entry name" value="FAD/NAD-binding_dom"/>
</dbReference>
<evidence type="ECO:0000313" key="7">
    <source>
        <dbReference type="Proteomes" id="UP001157017"/>
    </source>
</evidence>
<evidence type="ECO:0000259" key="5">
    <source>
        <dbReference type="Pfam" id="PF07992"/>
    </source>
</evidence>
<dbReference type="PRINTS" id="PR00411">
    <property type="entry name" value="PNDRDTASEI"/>
</dbReference>
<evidence type="ECO:0000256" key="4">
    <source>
        <dbReference type="ARBA" id="ARBA00023002"/>
    </source>
</evidence>
<dbReference type="InterPro" id="IPR016156">
    <property type="entry name" value="FAD/NAD-linked_Rdtase_dimer_sf"/>
</dbReference>
<dbReference type="Gene3D" id="3.50.50.60">
    <property type="entry name" value="FAD/NAD(P)-binding domain"/>
    <property type="match status" value="2"/>
</dbReference>
<organism evidence="6 7">
    <name type="scientific">Angustibacter aerolatus</name>
    <dbReference type="NCBI Taxonomy" id="1162965"/>
    <lineage>
        <taxon>Bacteria</taxon>
        <taxon>Bacillati</taxon>
        <taxon>Actinomycetota</taxon>
        <taxon>Actinomycetes</taxon>
        <taxon>Kineosporiales</taxon>
        <taxon>Kineosporiaceae</taxon>
    </lineage>
</organism>
<dbReference type="SUPFAM" id="SSF55424">
    <property type="entry name" value="FAD/NAD-linked reductases, dimerisation (C-terminal) domain"/>
    <property type="match status" value="1"/>
</dbReference>
<evidence type="ECO:0000256" key="2">
    <source>
        <dbReference type="ARBA" id="ARBA00022630"/>
    </source>
</evidence>
<comment type="caution">
    <text evidence="6">The sequence shown here is derived from an EMBL/GenBank/DDBJ whole genome shotgun (WGS) entry which is preliminary data.</text>
</comment>
<dbReference type="PANTHER" id="PTHR43557:SF2">
    <property type="entry name" value="RIESKE DOMAIN-CONTAINING PROTEIN-RELATED"/>
    <property type="match status" value="1"/>
</dbReference>
<evidence type="ECO:0000313" key="6">
    <source>
        <dbReference type="EMBL" id="GMA89300.1"/>
    </source>
</evidence>
<keyword evidence="2" id="KW-0285">Flavoprotein</keyword>
<dbReference type="InterPro" id="IPR036188">
    <property type="entry name" value="FAD/NAD-bd_sf"/>
</dbReference>
<dbReference type="PRINTS" id="PR00368">
    <property type="entry name" value="FADPNR"/>
</dbReference>
<dbReference type="InterPro" id="IPR050446">
    <property type="entry name" value="FAD-oxidoreductase/Apoptosis"/>
</dbReference>
<keyword evidence="7" id="KW-1185">Reference proteome</keyword>
<keyword evidence="3" id="KW-0274">FAD</keyword>
<proteinExistence type="predicted"/>
<evidence type="ECO:0000256" key="1">
    <source>
        <dbReference type="ARBA" id="ARBA00001974"/>
    </source>
</evidence>
<dbReference type="EMBL" id="BSUZ01000001">
    <property type="protein sequence ID" value="GMA89300.1"/>
    <property type="molecule type" value="Genomic_DNA"/>
</dbReference>
<evidence type="ECO:0000256" key="3">
    <source>
        <dbReference type="ARBA" id="ARBA00022827"/>
    </source>
</evidence>
<name>A0ABQ6JPW3_9ACTN</name>